<dbReference type="InterPro" id="IPR020904">
    <property type="entry name" value="Sc_DH/Rdtase_CS"/>
</dbReference>
<dbReference type="PANTHER" id="PTHR24321:SF14">
    <property type="entry name" value="SHORT-CHAIN TYPE DEHYDROGENASE_REDUCTASE BLR2146-RELATED"/>
    <property type="match status" value="1"/>
</dbReference>
<dbReference type="Pfam" id="PF13561">
    <property type="entry name" value="adh_short_C2"/>
    <property type="match status" value="1"/>
</dbReference>
<dbReference type="InterPro" id="IPR036291">
    <property type="entry name" value="NAD(P)-bd_dom_sf"/>
</dbReference>
<dbReference type="Proteomes" id="UP000594205">
    <property type="component" value="Chromosome"/>
</dbReference>
<dbReference type="AlphaFoldDB" id="A0A7M2SLS3"/>
<dbReference type="EMBL" id="CP063373">
    <property type="protein sequence ID" value="QOV37327.1"/>
    <property type="molecule type" value="Genomic_DNA"/>
</dbReference>
<accession>A0A7M2SLS3</accession>
<dbReference type="Gene3D" id="3.40.50.720">
    <property type="entry name" value="NAD(P)-binding Rossmann-like Domain"/>
    <property type="match status" value="1"/>
</dbReference>
<dbReference type="GO" id="GO:0016491">
    <property type="term" value="F:oxidoreductase activity"/>
    <property type="evidence" value="ECO:0007669"/>
    <property type="project" value="UniProtKB-KW"/>
</dbReference>
<sequence length="256" mass="26568">MRGLQGKRIVIAGGAAGIGASTAERLTKEGASVVIGDRNLDAAQTTAKRLNETGGTALAVEFDLADESSIQALIHTAVTELGGIDGLFNVGADLSPQNLGRDTNLLDMDLAVWRRTFEVNLFGYALTCRAAIPHLLAQGGGAIVNTSSGSAWIGEPERPAYGASKAAINALTRHIASAWGKQGIRCNTVAPGVTMTETAQQQAGEELKAMVLGMVRSPRLGLPADPAAAATFLLSDDATWVNGQAWSIDGGMTIRD</sequence>
<evidence type="ECO:0000256" key="2">
    <source>
        <dbReference type="ARBA" id="ARBA00023002"/>
    </source>
</evidence>
<gene>
    <name evidence="3" type="ORF">IM697_02425</name>
</gene>
<organism evidence="3 4">
    <name type="scientific">Streptomyces ferrugineus</name>
    <dbReference type="NCBI Taxonomy" id="1413221"/>
    <lineage>
        <taxon>Bacteria</taxon>
        <taxon>Bacillati</taxon>
        <taxon>Actinomycetota</taxon>
        <taxon>Actinomycetes</taxon>
        <taxon>Kitasatosporales</taxon>
        <taxon>Streptomycetaceae</taxon>
        <taxon>Streptomyces</taxon>
    </lineage>
</organism>
<dbReference type="PANTHER" id="PTHR24321">
    <property type="entry name" value="DEHYDROGENASES, SHORT CHAIN"/>
    <property type="match status" value="1"/>
</dbReference>
<reference evidence="3 4" key="1">
    <citation type="submission" date="2020-10" db="EMBL/GenBank/DDBJ databases">
        <title>Streptomyces ferrugineus complate genome analysis.</title>
        <authorList>
            <person name="Anwar N."/>
        </authorList>
    </citation>
    <scope>NUCLEOTIDE SEQUENCE [LARGE SCALE GENOMIC DNA]</scope>
    <source>
        <strain evidence="3 4">CCTCC AA2014009</strain>
    </source>
</reference>
<name>A0A7M2SLS3_9ACTN</name>
<dbReference type="PROSITE" id="PS00061">
    <property type="entry name" value="ADH_SHORT"/>
    <property type="match status" value="1"/>
</dbReference>
<evidence type="ECO:0000313" key="3">
    <source>
        <dbReference type="EMBL" id="QOV37327.1"/>
    </source>
</evidence>
<dbReference type="FunFam" id="3.40.50.720:FF:000084">
    <property type="entry name" value="Short-chain dehydrogenase reductase"/>
    <property type="match status" value="1"/>
</dbReference>
<proteinExistence type="inferred from homology"/>
<comment type="similarity">
    <text evidence="1">Belongs to the short-chain dehydrogenases/reductases (SDR) family.</text>
</comment>
<dbReference type="InterPro" id="IPR002347">
    <property type="entry name" value="SDR_fam"/>
</dbReference>
<dbReference type="PRINTS" id="PR00081">
    <property type="entry name" value="GDHRDH"/>
</dbReference>
<dbReference type="KEGG" id="sfeu:IM697_02425"/>
<keyword evidence="4" id="KW-1185">Reference proteome</keyword>
<keyword evidence="2" id="KW-0560">Oxidoreductase</keyword>
<dbReference type="CDD" id="cd05233">
    <property type="entry name" value="SDR_c"/>
    <property type="match status" value="1"/>
</dbReference>
<dbReference type="RefSeq" id="WP_194044237.1">
    <property type="nucleotide sequence ID" value="NZ_CP063373.1"/>
</dbReference>
<protein>
    <submittedName>
        <fullName evidence="3">SDR family oxidoreductase</fullName>
    </submittedName>
</protein>
<evidence type="ECO:0000256" key="1">
    <source>
        <dbReference type="ARBA" id="ARBA00006484"/>
    </source>
</evidence>
<evidence type="ECO:0000313" key="4">
    <source>
        <dbReference type="Proteomes" id="UP000594205"/>
    </source>
</evidence>
<dbReference type="SUPFAM" id="SSF51735">
    <property type="entry name" value="NAD(P)-binding Rossmann-fold domains"/>
    <property type="match status" value="1"/>
</dbReference>